<dbReference type="Proteomes" id="UP000001422">
    <property type="component" value="Chromosome"/>
</dbReference>
<dbReference type="HOGENOM" id="CLU_177099_0_0_3"/>
<evidence type="ECO:0000313" key="3">
    <source>
        <dbReference type="Proteomes" id="UP000001422"/>
    </source>
</evidence>
<evidence type="ECO:0000313" key="2">
    <source>
        <dbReference type="EMBL" id="CAE06862.1"/>
    </source>
</evidence>
<dbReference type="EMBL" id="BX569689">
    <property type="protein sequence ID" value="CAE06862.1"/>
    <property type="molecule type" value="Genomic_DNA"/>
</dbReference>
<sequence>MLSTNTRLKLQEILTRLSKNELVSLDERILIQKYADRNSTVWHWLRKARSIQAMGHLDQQSVGGFMQQMNLPGQTTEDHFNGSQDDLGEWFQGSPQWVRRS</sequence>
<reference evidence="2 3" key="1">
    <citation type="journal article" date="2003" name="Nature">
        <title>The genome of a motile marine Synechococcus.</title>
        <authorList>
            <person name="Palenik B."/>
            <person name="Brahamsha B."/>
            <person name="Larimer F."/>
            <person name="Land M."/>
            <person name="Hauser L."/>
            <person name="Chain P."/>
            <person name="Lamerdin J."/>
            <person name="Regala W."/>
            <person name="Allen E.A."/>
            <person name="McCarren J."/>
            <person name="Paulsen I."/>
            <person name="Dufresne A."/>
            <person name="Partensky F."/>
            <person name="Webb E."/>
            <person name="Waterbury J."/>
        </authorList>
    </citation>
    <scope>NUCLEOTIDE SEQUENCE [LARGE SCALE GENOMIC DNA]</scope>
    <source>
        <strain evidence="2 3">WH8102</strain>
    </source>
</reference>
<protein>
    <submittedName>
        <fullName evidence="2">Uncharacterized protein</fullName>
    </submittedName>
</protein>
<organism evidence="2 3">
    <name type="scientific">Parasynechococcus marenigrum (strain WH8102)</name>
    <dbReference type="NCBI Taxonomy" id="84588"/>
    <lineage>
        <taxon>Bacteria</taxon>
        <taxon>Bacillati</taxon>
        <taxon>Cyanobacteriota</taxon>
        <taxon>Cyanophyceae</taxon>
        <taxon>Synechococcales</taxon>
        <taxon>Prochlorococcaceae</taxon>
        <taxon>Parasynechococcus</taxon>
        <taxon>Parasynechococcus marenigrum</taxon>
    </lineage>
</organism>
<dbReference type="AlphaFoldDB" id="Q7U9B1"/>
<feature type="region of interest" description="Disordered" evidence="1">
    <location>
        <begin position="69"/>
        <end position="101"/>
    </location>
</feature>
<dbReference type="RefSeq" id="WP_011127221.1">
    <property type="nucleotide sequence ID" value="NC_005070.1"/>
</dbReference>
<name>Q7U9B1_PARMW</name>
<dbReference type="eggNOG" id="ENOG50322RN">
    <property type="taxonomic scope" value="Bacteria"/>
</dbReference>
<evidence type="ECO:0000256" key="1">
    <source>
        <dbReference type="SAM" id="MobiDB-lite"/>
    </source>
</evidence>
<dbReference type="KEGG" id="syw:SYNW0347"/>
<proteinExistence type="predicted"/>
<keyword evidence="3" id="KW-1185">Reference proteome</keyword>
<gene>
    <name evidence="2" type="ordered locus">SYNW0347</name>
</gene>
<accession>Q7U9B1</accession>